<evidence type="ECO:0000313" key="1">
    <source>
        <dbReference type="EMBL" id="MFC5386251.1"/>
    </source>
</evidence>
<dbReference type="InterPro" id="IPR007375">
    <property type="entry name" value="SoxG"/>
</dbReference>
<evidence type="ECO:0000313" key="2">
    <source>
        <dbReference type="Proteomes" id="UP001596016"/>
    </source>
</evidence>
<protein>
    <submittedName>
        <fullName evidence="1">Sarcosine oxidase subunit gamma</fullName>
    </submittedName>
</protein>
<name>A0ABW0GZF0_9HYPH</name>
<proteinExistence type="predicted"/>
<accession>A0ABW0GZF0</accession>
<dbReference type="Gene3D" id="3.30.1360.120">
    <property type="entry name" value="Probable tRNA modification gtpase trme, domain 1"/>
    <property type="match status" value="1"/>
</dbReference>
<dbReference type="NCBIfam" id="TIGR01375">
    <property type="entry name" value="soxG"/>
    <property type="match status" value="1"/>
</dbReference>
<dbReference type="Pfam" id="PF04268">
    <property type="entry name" value="SoxG"/>
    <property type="match status" value="1"/>
</dbReference>
<gene>
    <name evidence="1" type="ORF">ACFPLB_09770</name>
</gene>
<dbReference type="SUPFAM" id="SSF103025">
    <property type="entry name" value="Folate-binding domain"/>
    <property type="match status" value="1"/>
</dbReference>
<comment type="caution">
    <text evidence="1">The sequence shown here is derived from an EMBL/GenBank/DDBJ whole genome shotgun (WGS) entry which is preliminary data.</text>
</comment>
<sequence length="185" mass="19857">MARNLTVERRPALAGQDISVGGVKVLVLPPAGRVSLRVPEDAIGSLSRAIKVTLPQKPKTSAVKDGRMVFWLGPDEWFVIDEQGGEAIMADCAKAKGLHSAVDVSHRNVAFAVTGPLAAEMLAAGCPQDLSLSEFPVGACSRTVFGKAEIMLYRVSEQEFRVECWRSFSDYIFAHLAAAARDTAA</sequence>
<dbReference type="EMBL" id="JBHSLL010000025">
    <property type="protein sequence ID" value="MFC5386251.1"/>
    <property type="molecule type" value="Genomic_DNA"/>
</dbReference>
<dbReference type="InterPro" id="IPR006280">
    <property type="entry name" value="SoxG_het"/>
</dbReference>
<dbReference type="RefSeq" id="WP_378229156.1">
    <property type="nucleotide sequence ID" value="NZ_JBHSLL010000025.1"/>
</dbReference>
<dbReference type="Proteomes" id="UP001596016">
    <property type="component" value="Unassembled WGS sequence"/>
</dbReference>
<reference evidence="2" key="1">
    <citation type="journal article" date="2019" name="Int. J. Syst. Evol. Microbiol.">
        <title>The Global Catalogue of Microorganisms (GCM) 10K type strain sequencing project: providing services to taxonomists for standard genome sequencing and annotation.</title>
        <authorList>
            <consortium name="The Broad Institute Genomics Platform"/>
            <consortium name="The Broad Institute Genome Sequencing Center for Infectious Disease"/>
            <person name="Wu L."/>
            <person name="Ma J."/>
        </authorList>
    </citation>
    <scope>NUCLEOTIDE SEQUENCE [LARGE SCALE GENOMIC DNA]</scope>
    <source>
        <strain evidence="2">CGMCC 4.1415</strain>
    </source>
</reference>
<organism evidence="1 2">
    <name type="scientific">Aquamicrobium segne</name>
    <dbReference type="NCBI Taxonomy" id="469547"/>
    <lineage>
        <taxon>Bacteria</taxon>
        <taxon>Pseudomonadati</taxon>
        <taxon>Pseudomonadota</taxon>
        <taxon>Alphaproteobacteria</taxon>
        <taxon>Hyphomicrobiales</taxon>
        <taxon>Phyllobacteriaceae</taxon>
        <taxon>Aquamicrobium</taxon>
    </lineage>
</organism>
<keyword evidence="2" id="KW-1185">Reference proteome</keyword>
<dbReference type="InterPro" id="IPR027266">
    <property type="entry name" value="TrmE/GcvT-like"/>
</dbReference>
<dbReference type="Gene3D" id="3.30.70.1520">
    <property type="entry name" value="Heterotetrameric sarcosine oxidase"/>
    <property type="match status" value="1"/>
</dbReference>